<accession>A0AAD5N4S0</accession>
<dbReference type="AlphaFoldDB" id="A0AAD5N4S0"/>
<gene>
    <name evidence="2" type="ORF">KIN20_015959</name>
</gene>
<dbReference type="SUPFAM" id="SSF81321">
    <property type="entry name" value="Family A G protein-coupled receptor-like"/>
    <property type="match status" value="1"/>
</dbReference>
<keyword evidence="1" id="KW-1133">Transmembrane helix</keyword>
<dbReference type="EMBL" id="JAHQIW010003232">
    <property type="protein sequence ID" value="KAJ1357749.1"/>
    <property type="molecule type" value="Genomic_DNA"/>
</dbReference>
<feature type="transmembrane region" description="Helical" evidence="1">
    <location>
        <begin position="12"/>
        <end position="37"/>
    </location>
</feature>
<keyword evidence="1" id="KW-0472">Membrane</keyword>
<feature type="transmembrane region" description="Helical" evidence="1">
    <location>
        <begin position="65"/>
        <end position="85"/>
    </location>
</feature>
<keyword evidence="3" id="KW-1185">Reference proteome</keyword>
<reference evidence="2" key="1">
    <citation type="submission" date="2021-06" db="EMBL/GenBank/DDBJ databases">
        <title>Parelaphostrongylus tenuis whole genome reference sequence.</title>
        <authorList>
            <person name="Garwood T.J."/>
            <person name="Larsen P.A."/>
            <person name="Fountain-Jones N.M."/>
            <person name="Garbe J.R."/>
            <person name="Macchietto M.G."/>
            <person name="Kania S.A."/>
            <person name="Gerhold R.W."/>
            <person name="Richards J.E."/>
            <person name="Wolf T.M."/>
        </authorList>
    </citation>
    <scope>NUCLEOTIDE SEQUENCE</scope>
    <source>
        <strain evidence="2">MNPRO001-30</strain>
        <tissue evidence="2">Meninges</tissue>
    </source>
</reference>
<dbReference type="Proteomes" id="UP001196413">
    <property type="component" value="Unassembled WGS sequence"/>
</dbReference>
<evidence type="ECO:0000313" key="3">
    <source>
        <dbReference type="Proteomes" id="UP001196413"/>
    </source>
</evidence>
<keyword evidence="1" id="KW-0812">Transmembrane</keyword>
<sequence>MSWFFLTECFVYVVFVNSVLAFNILILACYVSFICFLKKVKNDTKLIALMGRILQPNIERIHIDLLAGLFVNFASAANFFVYYVVSEKYRNEFDEKLCITNVRNFFGMKSNGTVAIISMYGRCPKLASQRTSQSRKRDP</sequence>
<comment type="caution">
    <text evidence="2">The sequence shown here is derived from an EMBL/GenBank/DDBJ whole genome shotgun (WGS) entry which is preliminary data.</text>
</comment>
<name>A0AAD5N4S0_PARTN</name>
<evidence type="ECO:0000256" key="1">
    <source>
        <dbReference type="SAM" id="Phobius"/>
    </source>
</evidence>
<protein>
    <submittedName>
        <fullName evidence="2">Uncharacterized protein</fullName>
    </submittedName>
</protein>
<evidence type="ECO:0000313" key="2">
    <source>
        <dbReference type="EMBL" id="KAJ1357749.1"/>
    </source>
</evidence>
<organism evidence="2 3">
    <name type="scientific">Parelaphostrongylus tenuis</name>
    <name type="common">Meningeal worm</name>
    <dbReference type="NCBI Taxonomy" id="148309"/>
    <lineage>
        <taxon>Eukaryota</taxon>
        <taxon>Metazoa</taxon>
        <taxon>Ecdysozoa</taxon>
        <taxon>Nematoda</taxon>
        <taxon>Chromadorea</taxon>
        <taxon>Rhabditida</taxon>
        <taxon>Rhabditina</taxon>
        <taxon>Rhabditomorpha</taxon>
        <taxon>Strongyloidea</taxon>
        <taxon>Metastrongylidae</taxon>
        <taxon>Parelaphostrongylus</taxon>
    </lineage>
</organism>
<proteinExistence type="predicted"/>